<comment type="subcellular location">
    <subcellularLocation>
        <location evidence="1">Membrane</location>
        <topology evidence="1">Single-pass membrane protein</topology>
    </subcellularLocation>
    <subcellularLocation>
        <location evidence="2">Mitochondrion</location>
    </subcellularLocation>
</comment>
<dbReference type="Gene3D" id="6.10.140.1320">
    <property type="match status" value="1"/>
</dbReference>
<dbReference type="InterPro" id="IPR051100">
    <property type="entry name" value="DnaJ_subfamily_B/C"/>
</dbReference>
<dbReference type="Proteomes" id="UP000719412">
    <property type="component" value="Unassembled WGS sequence"/>
</dbReference>
<evidence type="ECO:0000256" key="5">
    <source>
        <dbReference type="ARBA" id="ARBA00023136"/>
    </source>
</evidence>
<dbReference type="InterPro" id="IPR001623">
    <property type="entry name" value="DnaJ_domain"/>
</dbReference>
<evidence type="ECO:0000256" key="3">
    <source>
        <dbReference type="ARBA" id="ARBA00022692"/>
    </source>
</evidence>
<feature type="transmembrane region" description="Helical" evidence="7">
    <location>
        <begin position="627"/>
        <end position="644"/>
    </location>
</feature>
<sequence>MSLADKQEAEIVRIQRCQNHYEVLDVPRTADGEEIKAASRRILRLIHPDRNNHPEANEVTQRVNRAVEVLADKFQRLIYNITLDREPLQDETTESETEEPDVPPEAPPFEREWFFDAPRPQEAKNNHNVYVSLLIVVLAIVALVYLGTSRDPLYSLHRTEVHQVLKRTAKHGIEYFLKPEVTRRSSAVFRQIEKSIEEEFFVKLKDSCLEQVNNRDWMMWQARNFGDRMLFKEAHYMKMRDCERVRAWDAAPTRVRVEAKEKRISITPSAFREGFHLTRQNLEDLDDKTVRLQISDGVQIELGFDEGGEVTSRPITQPEQKKTFCLKRRAGFAKTKIFFYHPGLDRHGAVDVSGDLDVPRELPRAHGGRRNPGVEFDSALRRLVLREPSVGDPQIRSSASGVKKMSLTEEQKAQIVRIKRCQNHYEVLNVSKTANVNEIKAASKKILRLIHPDKNHHPEAKLVTQRVSECKPSEGKATCSSSRAKCSREKPFQSENVNNTPKPQDANNKHYVPVFIVILAIVALAYLGISRDPPYSLHRTGAYRVLKRTAKHDIEYFIQPEVSWSSSDFFRQIEKTIEEEFFVKLKESCLEEINKRRRATMSDGKVFRFEEESQSDRLARKSKETPFFPIAIGVCSLAVGYGVYMFKHRGKMSPSVYLMHLRVGAQGAAVASLTVGLIYTMVNEHILKKK</sequence>
<feature type="region of interest" description="Disordered" evidence="6">
    <location>
        <begin position="478"/>
        <end position="504"/>
    </location>
</feature>
<dbReference type="Pfam" id="PF00226">
    <property type="entry name" value="DnaJ"/>
    <property type="match status" value="2"/>
</dbReference>
<evidence type="ECO:0000313" key="11">
    <source>
        <dbReference type="Proteomes" id="UP000719412"/>
    </source>
</evidence>
<feature type="compositionally biased region" description="Polar residues" evidence="6">
    <location>
        <begin position="493"/>
        <end position="504"/>
    </location>
</feature>
<dbReference type="Pfam" id="PF09320">
    <property type="entry name" value="DUF1977"/>
    <property type="match status" value="2"/>
</dbReference>
<feature type="domain" description="HIG1" evidence="9">
    <location>
        <begin position="599"/>
        <end position="690"/>
    </location>
</feature>
<feature type="domain" description="J" evidence="8">
    <location>
        <begin position="19"/>
        <end position="83"/>
    </location>
</feature>
<dbReference type="PANTHER" id="PTHR43908:SF3">
    <property type="entry name" value="AT29763P-RELATED"/>
    <property type="match status" value="1"/>
</dbReference>
<dbReference type="GO" id="GO:0005789">
    <property type="term" value="C:endoplasmic reticulum membrane"/>
    <property type="evidence" value="ECO:0007669"/>
    <property type="project" value="TreeGrafter"/>
</dbReference>
<dbReference type="InterPro" id="IPR015399">
    <property type="entry name" value="DUF1977_DnaJ-like"/>
</dbReference>
<evidence type="ECO:0000256" key="6">
    <source>
        <dbReference type="SAM" id="MobiDB-lite"/>
    </source>
</evidence>
<evidence type="ECO:0008006" key="12">
    <source>
        <dbReference type="Google" id="ProtNLM"/>
    </source>
</evidence>
<evidence type="ECO:0000259" key="9">
    <source>
        <dbReference type="PROSITE" id="PS51503"/>
    </source>
</evidence>
<dbReference type="GO" id="GO:0005739">
    <property type="term" value="C:mitochondrion"/>
    <property type="evidence" value="ECO:0007669"/>
    <property type="project" value="UniProtKB-SubCell"/>
</dbReference>
<dbReference type="SUPFAM" id="SSF46565">
    <property type="entry name" value="Chaperone J-domain"/>
    <property type="match status" value="2"/>
</dbReference>
<accession>A0A8J6LD19</accession>
<feature type="domain" description="J" evidence="8">
    <location>
        <begin position="423"/>
        <end position="484"/>
    </location>
</feature>
<dbReference type="InterPro" id="IPR007667">
    <property type="entry name" value="Hypoxia_induced_domain"/>
</dbReference>
<keyword evidence="3 7" id="KW-0812">Transmembrane</keyword>
<reference evidence="10" key="2">
    <citation type="submission" date="2021-08" db="EMBL/GenBank/DDBJ databases">
        <authorList>
            <person name="Eriksson T."/>
        </authorList>
    </citation>
    <scope>NUCLEOTIDE SEQUENCE</scope>
    <source>
        <strain evidence="10">Stoneville</strain>
        <tissue evidence="10">Whole head</tissue>
    </source>
</reference>
<evidence type="ECO:0000256" key="4">
    <source>
        <dbReference type="ARBA" id="ARBA00022989"/>
    </source>
</evidence>
<name>A0A8J6LD19_TENMO</name>
<evidence type="ECO:0000259" key="8">
    <source>
        <dbReference type="PROSITE" id="PS50076"/>
    </source>
</evidence>
<dbReference type="AlphaFoldDB" id="A0A8J6LD19"/>
<protein>
    <recommendedName>
        <fullName evidence="12">J domain-containing protein</fullName>
    </recommendedName>
</protein>
<feature type="transmembrane region" description="Helical" evidence="7">
    <location>
        <begin position="129"/>
        <end position="148"/>
    </location>
</feature>
<dbReference type="Gene3D" id="1.10.287.110">
    <property type="entry name" value="DnaJ domain"/>
    <property type="match status" value="2"/>
</dbReference>
<dbReference type="PRINTS" id="PR00625">
    <property type="entry name" value="JDOMAIN"/>
</dbReference>
<evidence type="ECO:0000256" key="7">
    <source>
        <dbReference type="SAM" id="Phobius"/>
    </source>
</evidence>
<reference evidence="10" key="1">
    <citation type="journal article" date="2020" name="J Insects Food Feed">
        <title>The yellow mealworm (Tenebrio molitor) genome: a resource for the emerging insects as food and feed industry.</title>
        <authorList>
            <person name="Eriksson T."/>
            <person name="Andere A."/>
            <person name="Kelstrup H."/>
            <person name="Emery V."/>
            <person name="Picard C."/>
        </authorList>
    </citation>
    <scope>NUCLEOTIDE SEQUENCE</scope>
    <source>
        <strain evidence="10">Stoneville</strain>
        <tissue evidence="10">Whole head</tissue>
    </source>
</reference>
<dbReference type="PROSITE" id="PS51503">
    <property type="entry name" value="HIG1"/>
    <property type="match status" value="1"/>
</dbReference>
<organism evidence="10 11">
    <name type="scientific">Tenebrio molitor</name>
    <name type="common">Yellow mealworm beetle</name>
    <dbReference type="NCBI Taxonomy" id="7067"/>
    <lineage>
        <taxon>Eukaryota</taxon>
        <taxon>Metazoa</taxon>
        <taxon>Ecdysozoa</taxon>
        <taxon>Arthropoda</taxon>
        <taxon>Hexapoda</taxon>
        <taxon>Insecta</taxon>
        <taxon>Pterygota</taxon>
        <taxon>Neoptera</taxon>
        <taxon>Endopterygota</taxon>
        <taxon>Coleoptera</taxon>
        <taxon>Polyphaga</taxon>
        <taxon>Cucujiformia</taxon>
        <taxon>Tenebrionidae</taxon>
        <taxon>Tenebrio</taxon>
    </lineage>
</organism>
<keyword evidence="4 7" id="KW-1133">Transmembrane helix</keyword>
<feature type="region of interest" description="Disordered" evidence="6">
    <location>
        <begin position="87"/>
        <end position="110"/>
    </location>
</feature>
<dbReference type="SMART" id="SM00271">
    <property type="entry name" value="DnaJ"/>
    <property type="match status" value="2"/>
</dbReference>
<evidence type="ECO:0000256" key="2">
    <source>
        <dbReference type="ARBA" id="ARBA00004173"/>
    </source>
</evidence>
<dbReference type="EMBL" id="JABDTM020028740">
    <property type="protein sequence ID" value="KAH0808461.1"/>
    <property type="molecule type" value="Genomic_DNA"/>
</dbReference>
<dbReference type="PROSITE" id="PS50076">
    <property type="entry name" value="DNAJ_2"/>
    <property type="match status" value="2"/>
</dbReference>
<dbReference type="CDD" id="cd06257">
    <property type="entry name" value="DnaJ"/>
    <property type="match status" value="2"/>
</dbReference>
<keyword evidence="11" id="KW-1185">Reference proteome</keyword>
<keyword evidence="5 7" id="KW-0472">Membrane</keyword>
<feature type="compositionally biased region" description="Acidic residues" evidence="6">
    <location>
        <begin position="89"/>
        <end position="102"/>
    </location>
</feature>
<dbReference type="Pfam" id="PF04588">
    <property type="entry name" value="HIG_1_N"/>
    <property type="match status" value="1"/>
</dbReference>
<feature type="transmembrane region" description="Helical" evidence="7">
    <location>
        <begin position="510"/>
        <end position="529"/>
    </location>
</feature>
<dbReference type="GO" id="GO:0071218">
    <property type="term" value="P:cellular response to misfolded protein"/>
    <property type="evidence" value="ECO:0007669"/>
    <property type="project" value="TreeGrafter"/>
</dbReference>
<dbReference type="PANTHER" id="PTHR43908">
    <property type="entry name" value="AT29763P-RELATED"/>
    <property type="match status" value="1"/>
</dbReference>
<dbReference type="InterPro" id="IPR036869">
    <property type="entry name" value="J_dom_sf"/>
</dbReference>
<gene>
    <name evidence="10" type="ORF">GEV33_014334</name>
</gene>
<proteinExistence type="predicted"/>
<evidence type="ECO:0000313" key="10">
    <source>
        <dbReference type="EMBL" id="KAH0808461.1"/>
    </source>
</evidence>
<feature type="transmembrane region" description="Helical" evidence="7">
    <location>
        <begin position="664"/>
        <end position="682"/>
    </location>
</feature>
<dbReference type="GO" id="GO:0030544">
    <property type="term" value="F:Hsp70 protein binding"/>
    <property type="evidence" value="ECO:0007669"/>
    <property type="project" value="TreeGrafter"/>
</dbReference>
<evidence type="ECO:0000256" key="1">
    <source>
        <dbReference type="ARBA" id="ARBA00004167"/>
    </source>
</evidence>
<comment type="caution">
    <text evidence="10">The sequence shown here is derived from an EMBL/GenBank/DDBJ whole genome shotgun (WGS) entry which is preliminary data.</text>
</comment>